<dbReference type="EMBL" id="OFSM01000033">
    <property type="protein sequence ID" value="SOY31880.1"/>
    <property type="molecule type" value="Genomic_DNA"/>
</dbReference>
<keyword evidence="4" id="KW-1185">Reference proteome</keyword>
<dbReference type="Proteomes" id="UP000236311">
    <property type="component" value="Unassembled WGS sequence"/>
</dbReference>
<dbReference type="RefSeq" id="WP_103241846.1">
    <property type="nucleotide sequence ID" value="NZ_JANJZD010000035.1"/>
</dbReference>
<dbReference type="AlphaFoldDB" id="A0A2K4ZN52"/>
<dbReference type="Gene3D" id="2.10.260.10">
    <property type="match status" value="1"/>
</dbReference>
<feature type="domain" description="SpoVT-AbrB" evidence="2">
    <location>
        <begin position="4"/>
        <end position="49"/>
    </location>
</feature>
<evidence type="ECO:0000259" key="2">
    <source>
        <dbReference type="PROSITE" id="PS51740"/>
    </source>
</evidence>
<evidence type="ECO:0000313" key="4">
    <source>
        <dbReference type="Proteomes" id="UP000236311"/>
    </source>
</evidence>
<sequence length="92" mass="9898">MGNAIYKLVDGKGRVLIPKALREAANLEYGGIVRLGLADGKVTVRRVDVIEPGDQSPEAVEAYVHAALKTMPDSTRLQLLAELSGLLQKKEA</sequence>
<dbReference type="GO" id="GO:0003677">
    <property type="term" value="F:DNA binding"/>
    <property type="evidence" value="ECO:0007669"/>
    <property type="project" value="UniProtKB-UniRule"/>
</dbReference>
<dbReference type="InterPro" id="IPR007159">
    <property type="entry name" value="SpoVT-AbrB_dom"/>
</dbReference>
<evidence type="ECO:0000313" key="3">
    <source>
        <dbReference type="EMBL" id="SOY31880.1"/>
    </source>
</evidence>
<evidence type="ECO:0000256" key="1">
    <source>
        <dbReference type="PROSITE-ProRule" id="PRU01076"/>
    </source>
</evidence>
<gene>
    <name evidence="3" type="ORF">AMURIS_04629</name>
</gene>
<name>A0A2K4ZN52_9FIRM</name>
<dbReference type="InterPro" id="IPR037914">
    <property type="entry name" value="SpoVT-AbrB_sf"/>
</dbReference>
<organism evidence="3 4">
    <name type="scientific">Acetatifactor muris</name>
    <dbReference type="NCBI Taxonomy" id="879566"/>
    <lineage>
        <taxon>Bacteria</taxon>
        <taxon>Bacillati</taxon>
        <taxon>Bacillota</taxon>
        <taxon>Clostridia</taxon>
        <taxon>Lachnospirales</taxon>
        <taxon>Lachnospiraceae</taxon>
        <taxon>Acetatifactor</taxon>
    </lineage>
</organism>
<protein>
    <recommendedName>
        <fullName evidence="2">SpoVT-AbrB domain-containing protein</fullName>
    </recommendedName>
</protein>
<accession>A0A2K4ZN52</accession>
<proteinExistence type="predicted"/>
<dbReference type="SUPFAM" id="SSF89447">
    <property type="entry name" value="AbrB/MazE/MraZ-like"/>
    <property type="match status" value="1"/>
</dbReference>
<dbReference type="PROSITE" id="PS51740">
    <property type="entry name" value="SPOVT_ABRB"/>
    <property type="match status" value="1"/>
</dbReference>
<reference evidence="3 4" key="1">
    <citation type="submission" date="2018-01" db="EMBL/GenBank/DDBJ databases">
        <authorList>
            <person name="Gaut B.S."/>
            <person name="Morton B.R."/>
            <person name="Clegg M.T."/>
            <person name="Duvall M.R."/>
        </authorList>
    </citation>
    <scope>NUCLEOTIDE SEQUENCE [LARGE SCALE GENOMIC DNA]</scope>
    <source>
        <strain evidence="3">GP69</strain>
    </source>
</reference>
<dbReference type="OrthoDB" id="9803343at2"/>
<keyword evidence="1" id="KW-0238">DNA-binding</keyword>